<proteinExistence type="predicted"/>
<dbReference type="AlphaFoldDB" id="A0A426TRK8"/>
<feature type="region of interest" description="Disordered" evidence="1">
    <location>
        <begin position="296"/>
        <end position="319"/>
    </location>
</feature>
<feature type="compositionally biased region" description="Pro residues" evidence="1">
    <location>
        <begin position="301"/>
        <end position="310"/>
    </location>
</feature>
<accession>A0A426TRK8</accession>
<name>A0A426TRK8_9CHLR</name>
<evidence type="ECO:0000313" key="3">
    <source>
        <dbReference type="Proteomes" id="UP000280307"/>
    </source>
</evidence>
<sequence length="319" mass="37063">MHVLSVSYRTDIPAFYGDWFMQRVREGYVRYHNPYGPQVVTVSLRAEDVRAIVFWSKHYGPFLHHLDELDRAGLACYFHYSLTGYTAERATHPLEERVPQPDQLIEAFQALARHYSQKHVLWRYDPIIFTPLTDAEWHRRTFRMLAQRLAGYTERCYFSFLDGYNKVARNTGKLPDNLQPYDPPQDEKLDLARELASIAEAHGIGLYTCAEDFAVIPPIQRGACVDKELIDELWPHAQQRKLKLSPNRNKCGCYDSRDIGAYDTCPHGCVYCYAVINRPLALKRYKEHDVEHDALIKRGPKQPPQEPHPPQQLIIPLDE</sequence>
<evidence type="ECO:0000313" key="2">
    <source>
        <dbReference type="EMBL" id="RRR66133.1"/>
    </source>
</evidence>
<dbReference type="Proteomes" id="UP000280307">
    <property type="component" value="Unassembled WGS sequence"/>
</dbReference>
<organism evidence="2 3">
    <name type="scientific">Candidatus Viridilinea halotolerans</name>
    <dbReference type="NCBI Taxonomy" id="2491704"/>
    <lineage>
        <taxon>Bacteria</taxon>
        <taxon>Bacillati</taxon>
        <taxon>Chloroflexota</taxon>
        <taxon>Chloroflexia</taxon>
        <taxon>Chloroflexales</taxon>
        <taxon>Chloroflexineae</taxon>
        <taxon>Oscillochloridaceae</taxon>
        <taxon>Candidatus Viridilinea</taxon>
    </lineage>
</organism>
<dbReference type="Pfam" id="PF08902">
    <property type="entry name" value="DUF1848"/>
    <property type="match status" value="1"/>
</dbReference>
<dbReference type="InterPro" id="IPR014998">
    <property type="entry name" value="DUF1848"/>
</dbReference>
<protein>
    <submittedName>
        <fullName evidence="2">DUF1848 domain-containing protein</fullName>
    </submittedName>
</protein>
<reference evidence="2 3" key="1">
    <citation type="submission" date="2018-12" db="EMBL/GenBank/DDBJ databases">
        <title>Genome Sequence of Candidatus Viridilinea halotolerans isolated from saline sulfide-rich spring.</title>
        <authorList>
            <person name="Grouzdev D.S."/>
            <person name="Burganskaya E.I."/>
            <person name="Krutkina M.S."/>
            <person name="Sukhacheva M.V."/>
            <person name="Gorlenko V.M."/>
        </authorList>
    </citation>
    <scope>NUCLEOTIDE SEQUENCE [LARGE SCALE GENOMIC DNA]</scope>
    <source>
        <strain evidence="2">Chok-6</strain>
    </source>
</reference>
<evidence type="ECO:0000256" key="1">
    <source>
        <dbReference type="SAM" id="MobiDB-lite"/>
    </source>
</evidence>
<comment type="caution">
    <text evidence="2">The sequence shown here is derived from an EMBL/GenBank/DDBJ whole genome shotgun (WGS) entry which is preliminary data.</text>
</comment>
<gene>
    <name evidence="2" type="ORF">EI684_21190</name>
</gene>
<dbReference type="EMBL" id="RSAS01000882">
    <property type="protein sequence ID" value="RRR66133.1"/>
    <property type="molecule type" value="Genomic_DNA"/>
</dbReference>